<protein>
    <recommendedName>
        <fullName evidence="3">Glutamine--fructose-6-phosphate aminotransferase [isomerizing]</fullName>
        <ecNumber evidence="2">2.6.1.16</ecNumber>
    </recommendedName>
</protein>
<evidence type="ECO:0000256" key="3">
    <source>
        <dbReference type="ARBA" id="ARBA00016090"/>
    </source>
</evidence>
<dbReference type="GO" id="GO:0006002">
    <property type="term" value="P:fructose 6-phosphate metabolic process"/>
    <property type="evidence" value="ECO:0007669"/>
    <property type="project" value="TreeGrafter"/>
</dbReference>
<organism evidence="6 7">
    <name type="scientific">Candidatus Schekmanbacteria bacterium RBG_16_38_10</name>
    <dbReference type="NCBI Taxonomy" id="1817879"/>
    <lineage>
        <taxon>Bacteria</taxon>
        <taxon>Candidatus Schekmaniibacteriota</taxon>
    </lineage>
</organism>
<reference evidence="6 7" key="1">
    <citation type="journal article" date="2016" name="Nat. Commun.">
        <title>Thousands of microbial genomes shed light on interconnected biogeochemical processes in an aquifer system.</title>
        <authorList>
            <person name="Anantharaman K."/>
            <person name="Brown C.T."/>
            <person name="Hug L.A."/>
            <person name="Sharon I."/>
            <person name="Castelle C.J."/>
            <person name="Probst A.J."/>
            <person name="Thomas B.C."/>
            <person name="Singh A."/>
            <person name="Wilkins M.J."/>
            <person name="Karaoz U."/>
            <person name="Brodie E.L."/>
            <person name="Williams K.H."/>
            <person name="Hubbard S.S."/>
            <person name="Banfield J.F."/>
        </authorList>
    </citation>
    <scope>NUCLEOTIDE SEQUENCE [LARGE SCALE GENOMIC DNA]</scope>
</reference>
<dbReference type="EC" id="2.6.1.16" evidence="2"/>
<keyword evidence="4" id="KW-0677">Repeat</keyword>
<dbReference type="PANTHER" id="PTHR10937:SF0">
    <property type="entry name" value="GLUTAMINE--FRUCTOSE-6-PHOSPHATE TRANSAMINASE (ISOMERIZING)"/>
    <property type="match status" value="1"/>
</dbReference>
<dbReference type="PANTHER" id="PTHR10937">
    <property type="entry name" value="GLUCOSAMINE--FRUCTOSE-6-PHOSPHATE AMINOTRANSFERASE, ISOMERIZING"/>
    <property type="match status" value="1"/>
</dbReference>
<gene>
    <name evidence="6" type="ORF">A2W05_11535</name>
</gene>
<dbReference type="InterPro" id="IPR035466">
    <property type="entry name" value="GlmS/AgaS_SIS"/>
</dbReference>
<feature type="non-terminal residue" evidence="6">
    <location>
        <position position="1"/>
    </location>
</feature>
<dbReference type="InterPro" id="IPR046348">
    <property type="entry name" value="SIS_dom_sf"/>
</dbReference>
<dbReference type="CDD" id="cd05009">
    <property type="entry name" value="SIS_GlmS_GlmD_2"/>
    <property type="match status" value="1"/>
</dbReference>
<dbReference type="InterPro" id="IPR005855">
    <property type="entry name" value="GFAT"/>
</dbReference>
<comment type="caution">
    <text evidence="6">The sequence shown here is derived from an EMBL/GenBank/DDBJ whole genome shotgun (WGS) entry which is preliminary data.</text>
</comment>
<evidence type="ECO:0000256" key="2">
    <source>
        <dbReference type="ARBA" id="ARBA00012916"/>
    </source>
</evidence>
<dbReference type="NCBIfam" id="TIGR01135">
    <property type="entry name" value="glmS"/>
    <property type="match status" value="1"/>
</dbReference>
<dbReference type="InterPro" id="IPR001347">
    <property type="entry name" value="SIS_dom"/>
</dbReference>
<dbReference type="GO" id="GO:0046349">
    <property type="term" value="P:amino sugar biosynthetic process"/>
    <property type="evidence" value="ECO:0007669"/>
    <property type="project" value="UniProtKB-ARBA"/>
</dbReference>
<evidence type="ECO:0000256" key="1">
    <source>
        <dbReference type="ARBA" id="ARBA00001031"/>
    </source>
</evidence>
<dbReference type="GO" id="GO:0006487">
    <property type="term" value="P:protein N-linked glycosylation"/>
    <property type="evidence" value="ECO:0007669"/>
    <property type="project" value="TreeGrafter"/>
</dbReference>
<evidence type="ECO:0000313" key="6">
    <source>
        <dbReference type="EMBL" id="OGL47785.1"/>
    </source>
</evidence>
<dbReference type="GO" id="GO:0097367">
    <property type="term" value="F:carbohydrate derivative binding"/>
    <property type="evidence" value="ECO:0007669"/>
    <property type="project" value="InterPro"/>
</dbReference>
<comment type="catalytic activity">
    <reaction evidence="1">
        <text>D-fructose 6-phosphate + L-glutamine = D-glucosamine 6-phosphate + L-glutamate</text>
        <dbReference type="Rhea" id="RHEA:13237"/>
        <dbReference type="ChEBI" id="CHEBI:29985"/>
        <dbReference type="ChEBI" id="CHEBI:58359"/>
        <dbReference type="ChEBI" id="CHEBI:58725"/>
        <dbReference type="ChEBI" id="CHEBI:61527"/>
        <dbReference type="EC" id="2.6.1.16"/>
    </reaction>
</comment>
<proteinExistence type="predicted"/>
<evidence type="ECO:0000313" key="7">
    <source>
        <dbReference type="Proteomes" id="UP000178797"/>
    </source>
</evidence>
<dbReference type="EMBL" id="MGDE01000013">
    <property type="protein sequence ID" value="OGL47785.1"/>
    <property type="molecule type" value="Genomic_DNA"/>
</dbReference>
<dbReference type="FunFam" id="3.40.50.10490:FF:000001">
    <property type="entry name" value="Glutamine--fructose-6-phosphate aminotransferase [isomerizing]"/>
    <property type="match status" value="1"/>
</dbReference>
<dbReference type="InterPro" id="IPR035490">
    <property type="entry name" value="GlmS/FrlB_SIS"/>
</dbReference>
<dbReference type="Gene3D" id="3.40.50.10490">
    <property type="entry name" value="Glucose-6-phosphate isomerase like protein, domain 1"/>
    <property type="match status" value="2"/>
</dbReference>
<dbReference type="GO" id="GO:0006047">
    <property type="term" value="P:UDP-N-acetylglucosamine metabolic process"/>
    <property type="evidence" value="ECO:0007669"/>
    <property type="project" value="TreeGrafter"/>
</dbReference>
<dbReference type="CDD" id="cd05008">
    <property type="entry name" value="SIS_GlmS_GlmD_1"/>
    <property type="match status" value="1"/>
</dbReference>
<dbReference type="SUPFAM" id="SSF53697">
    <property type="entry name" value="SIS domain"/>
    <property type="match status" value="1"/>
</dbReference>
<name>A0A1F7S1T7_9BACT</name>
<dbReference type="GO" id="GO:0005829">
    <property type="term" value="C:cytosol"/>
    <property type="evidence" value="ECO:0007669"/>
    <property type="project" value="TreeGrafter"/>
</dbReference>
<dbReference type="AlphaFoldDB" id="A0A1F7S1T7"/>
<accession>A0A1F7S1T7</accession>
<dbReference type="GO" id="GO:0004360">
    <property type="term" value="F:glutamine-fructose-6-phosphate transaminase (isomerizing) activity"/>
    <property type="evidence" value="ECO:0007669"/>
    <property type="project" value="UniProtKB-EC"/>
</dbReference>
<dbReference type="Pfam" id="PF01380">
    <property type="entry name" value="SIS"/>
    <property type="match status" value="2"/>
</dbReference>
<dbReference type="Proteomes" id="UP000178797">
    <property type="component" value="Unassembled WGS sequence"/>
</dbReference>
<feature type="domain" description="SIS" evidence="5">
    <location>
        <begin position="186"/>
        <end position="327"/>
    </location>
</feature>
<dbReference type="PROSITE" id="PS51464">
    <property type="entry name" value="SIS"/>
    <property type="match status" value="2"/>
</dbReference>
<feature type="domain" description="SIS" evidence="5">
    <location>
        <begin position="13"/>
        <end position="153"/>
    </location>
</feature>
<evidence type="ECO:0000259" key="5">
    <source>
        <dbReference type="PROSITE" id="PS51464"/>
    </source>
</evidence>
<sequence length="337" mass="36588">EKKGIVNLDEINIETSFLRKINRIVIAACGTACHSALVGKYAIEEFARLPVEVGLASELRYGDTSIDRHTLMIAISQSGETADTLAAIRIAKEKGAKVLAITNVKGSSISREADNVMYMRAGLEIGVAATKTYVSQLICITLFAMHLATIRRAISPSNLSSIICGLKTIPEKLDSIFSNTSFIRQCADVFKKDHDFLYIGRRYNLATAYEGALKMKEISYLHAEGYGGGEMKHGPLALVDENLATIAIATKGIIYSKMLSNIQEVRARKGKVIAVATKGDDNISAVSDYVFSVPDIEEPLSPILAVVPLQLLAYYTATALGRDVDQPRNLAKSVTVE</sequence>
<dbReference type="NCBIfam" id="NF001484">
    <property type="entry name" value="PRK00331.1"/>
    <property type="match status" value="1"/>
</dbReference>
<dbReference type="FunFam" id="3.40.50.10490:FF:000002">
    <property type="entry name" value="Glutamine--fructose-6-phosphate aminotransferase [isomerizing]"/>
    <property type="match status" value="1"/>
</dbReference>
<evidence type="ECO:0000256" key="4">
    <source>
        <dbReference type="ARBA" id="ARBA00022737"/>
    </source>
</evidence>